<keyword evidence="5 7" id="KW-0472">Membrane</keyword>
<dbReference type="PANTHER" id="PTHR47974">
    <property type="entry name" value="OS07G0415500 PROTEIN"/>
    <property type="match status" value="1"/>
</dbReference>
<reference evidence="11" key="1">
    <citation type="submission" date="2022-05" db="EMBL/GenBank/DDBJ databases">
        <title>The Musa troglodytarum L. genome provides insights into the mechanism of non-climacteric behaviour and enrichment of carotenoids.</title>
        <authorList>
            <person name="Wang J."/>
        </authorList>
    </citation>
    <scope>NUCLEOTIDE SEQUENCE</scope>
    <source>
        <tissue evidence="11">Leaf</tissue>
    </source>
</reference>
<dbReference type="InterPro" id="IPR036426">
    <property type="entry name" value="Bulb-type_lectin_dom_sf"/>
</dbReference>
<dbReference type="AlphaFoldDB" id="A0A9E7KAP5"/>
<sequence>MAANKQLHAIVFLLSYLVTRPAWFGSGASSAGQEIRKGFSVTHDSSYSEFQSLLADPTGVFSLGFLRVDSSRLDLAVIHLPSSSALWRANPARPLPWSASASLSFNGSLVLSDSGTGVLWSTATADGDRLVLLNSSNLQIQKMAGAAATVLWQSFDFPWDTLVQDQNLTSTAALFSKDQRFSMRLGASYFALYMELDGGSTPAMYWKHSALDVKALIVPDEGPIYARVDPHGFLGMYQREAAPVDVFPFDSFNREISGLRRLTLESDGNLRAYFWNGSIWVRDLETIAHRCELPAVCGAYGLCNSADSRCSCLDNSTEEGCLPPGSGNFCGDGGSEFRILRRKGVDLANQELVAYRKVASLEECEDSCEQNCSCWGAIYHNASGFCYRLDYPIQTLVEGDTRREGYFKVRVRTSGGGGGGAGRTARVALLVVGGLVFAGAALFGAYSLWSRRRQMRAGMDGSMVEGLAPGSYKDLNSASFRSLELSNSFSFRK</sequence>
<evidence type="ECO:0000259" key="10">
    <source>
        <dbReference type="PROSITE" id="PS50948"/>
    </source>
</evidence>
<proteinExistence type="predicted"/>
<evidence type="ECO:0000313" key="11">
    <source>
        <dbReference type="EMBL" id="URE10339.1"/>
    </source>
</evidence>
<dbReference type="InterPro" id="IPR000858">
    <property type="entry name" value="S_locus_glycoprot_dom"/>
</dbReference>
<evidence type="ECO:0000256" key="7">
    <source>
        <dbReference type="SAM" id="Phobius"/>
    </source>
</evidence>
<keyword evidence="12" id="KW-1185">Reference proteome</keyword>
<feature type="signal peptide" evidence="8">
    <location>
        <begin position="1"/>
        <end position="21"/>
    </location>
</feature>
<feature type="domain" description="Bulb-type lectin" evidence="9">
    <location>
        <begin position="38"/>
        <end position="153"/>
    </location>
</feature>
<comment type="subcellular location">
    <subcellularLocation>
        <location evidence="1">Membrane</location>
        <topology evidence="1">Single-pass membrane protein</topology>
    </subcellularLocation>
</comment>
<dbReference type="PROSITE" id="PS50948">
    <property type="entry name" value="PAN"/>
    <property type="match status" value="1"/>
</dbReference>
<dbReference type="PANTHER" id="PTHR47974:SF9">
    <property type="entry name" value="RECEPTOR-LIKE SERINE_THREONINE-PROTEIN KINASE"/>
    <property type="match status" value="1"/>
</dbReference>
<evidence type="ECO:0000256" key="8">
    <source>
        <dbReference type="SAM" id="SignalP"/>
    </source>
</evidence>
<dbReference type="InterPro" id="IPR003609">
    <property type="entry name" value="Pan_app"/>
</dbReference>
<dbReference type="Pfam" id="PF00954">
    <property type="entry name" value="S_locus_glycop"/>
    <property type="match status" value="1"/>
</dbReference>
<dbReference type="Pfam" id="PF00024">
    <property type="entry name" value="PAN_1"/>
    <property type="match status" value="1"/>
</dbReference>
<feature type="transmembrane region" description="Helical" evidence="7">
    <location>
        <begin position="427"/>
        <end position="449"/>
    </location>
</feature>
<name>A0A9E7KAP5_9LILI</name>
<keyword evidence="2 7" id="KW-0812">Transmembrane</keyword>
<dbReference type="GO" id="GO:0051707">
    <property type="term" value="P:response to other organism"/>
    <property type="evidence" value="ECO:0007669"/>
    <property type="project" value="UniProtKB-ARBA"/>
</dbReference>
<dbReference type="Proteomes" id="UP001055439">
    <property type="component" value="Chromosome 6"/>
</dbReference>
<keyword evidence="3 8" id="KW-0732">Signal</keyword>
<feature type="domain" description="Apple" evidence="10">
    <location>
        <begin position="330"/>
        <end position="414"/>
    </location>
</feature>
<dbReference type="GO" id="GO:0016020">
    <property type="term" value="C:membrane"/>
    <property type="evidence" value="ECO:0007669"/>
    <property type="project" value="UniProtKB-SubCell"/>
</dbReference>
<dbReference type="PROSITE" id="PS50927">
    <property type="entry name" value="BULB_LECTIN"/>
    <property type="match status" value="1"/>
</dbReference>
<evidence type="ECO:0000256" key="5">
    <source>
        <dbReference type="ARBA" id="ARBA00023136"/>
    </source>
</evidence>
<evidence type="ECO:0000313" key="12">
    <source>
        <dbReference type="Proteomes" id="UP001055439"/>
    </source>
</evidence>
<dbReference type="InterPro" id="IPR001480">
    <property type="entry name" value="Bulb-type_lectin_dom"/>
</dbReference>
<dbReference type="Gene3D" id="2.90.10.30">
    <property type="match status" value="1"/>
</dbReference>
<organism evidence="11 12">
    <name type="scientific">Musa troglodytarum</name>
    <name type="common">fe'i banana</name>
    <dbReference type="NCBI Taxonomy" id="320322"/>
    <lineage>
        <taxon>Eukaryota</taxon>
        <taxon>Viridiplantae</taxon>
        <taxon>Streptophyta</taxon>
        <taxon>Embryophyta</taxon>
        <taxon>Tracheophyta</taxon>
        <taxon>Spermatophyta</taxon>
        <taxon>Magnoliopsida</taxon>
        <taxon>Liliopsida</taxon>
        <taxon>Zingiberales</taxon>
        <taxon>Musaceae</taxon>
        <taxon>Musa</taxon>
    </lineage>
</organism>
<evidence type="ECO:0000256" key="1">
    <source>
        <dbReference type="ARBA" id="ARBA00004167"/>
    </source>
</evidence>
<dbReference type="GO" id="GO:0048544">
    <property type="term" value="P:recognition of pollen"/>
    <property type="evidence" value="ECO:0007669"/>
    <property type="project" value="InterPro"/>
</dbReference>
<evidence type="ECO:0000256" key="2">
    <source>
        <dbReference type="ARBA" id="ARBA00022692"/>
    </source>
</evidence>
<evidence type="ECO:0000256" key="3">
    <source>
        <dbReference type="ARBA" id="ARBA00022729"/>
    </source>
</evidence>
<evidence type="ECO:0000259" key="9">
    <source>
        <dbReference type="PROSITE" id="PS50927"/>
    </source>
</evidence>
<keyword evidence="6" id="KW-1015">Disulfide bond</keyword>
<dbReference type="Pfam" id="PF01453">
    <property type="entry name" value="B_lectin"/>
    <property type="match status" value="1"/>
</dbReference>
<accession>A0A9E7KAP5</accession>
<dbReference type="SUPFAM" id="SSF57414">
    <property type="entry name" value="Hairpin loop containing domain-like"/>
    <property type="match status" value="1"/>
</dbReference>
<dbReference type="OrthoDB" id="590879at2759"/>
<protein>
    <submittedName>
        <fullName evidence="11">Uncharacterized protein</fullName>
    </submittedName>
</protein>
<evidence type="ECO:0000256" key="6">
    <source>
        <dbReference type="ARBA" id="ARBA00023157"/>
    </source>
</evidence>
<gene>
    <name evidence="11" type="ORF">MUK42_04636</name>
</gene>
<keyword evidence="4 7" id="KW-1133">Transmembrane helix</keyword>
<dbReference type="SUPFAM" id="SSF51110">
    <property type="entry name" value="alpha-D-mannose-specific plant lectins"/>
    <property type="match status" value="1"/>
</dbReference>
<feature type="chain" id="PRO_5039547259" evidence="8">
    <location>
        <begin position="22"/>
        <end position="493"/>
    </location>
</feature>
<dbReference type="SMART" id="SM00108">
    <property type="entry name" value="B_lectin"/>
    <property type="match status" value="1"/>
</dbReference>
<dbReference type="EMBL" id="CP097508">
    <property type="protein sequence ID" value="URE10339.1"/>
    <property type="molecule type" value="Genomic_DNA"/>
</dbReference>
<evidence type="ECO:0000256" key="4">
    <source>
        <dbReference type="ARBA" id="ARBA00022989"/>
    </source>
</evidence>